<reference evidence="4 5" key="1">
    <citation type="journal article" date="2015" name="BMC Genomics">
        <title>Insights from the genome of Ophiocordyceps polyrhachis-furcata to pathogenicity and host specificity in insect fungi.</title>
        <authorList>
            <person name="Wichadakul D."/>
            <person name="Kobmoo N."/>
            <person name="Ingsriswang S."/>
            <person name="Tangphatsornruang S."/>
            <person name="Chantasingh D."/>
            <person name="Luangsa-ard J.J."/>
            <person name="Eurwilaichitr L."/>
        </authorList>
    </citation>
    <scope>NUCLEOTIDE SEQUENCE [LARGE SCALE GENOMIC DNA]</scope>
    <source>
        <strain evidence="4 5">BCC 54312</strain>
    </source>
</reference>
<dbReference type="GO" id="GO:0000445">
    <property type="term" value="C:THO complex part of transcription export complex"/>
    <property type="evidence" value="ECO:0007669"/>
    <property type="project" value="InterPro"/>
</dbReference>
<organism evidence="4 5">
    <name type="scientific">Ophiocordyceps polyrhachis-furcata BCC 54312</name>
    <dbReference type="NCBI Taxonomy" id="1330021"/>
    <lineage>
        <taxon>Eukaryota</taxon>
        <taxon>Fungi</taxon>
        <taxon>Dikarya</taxon>
        <taxon>Ascomycota</taxon>
        <taxon>Pezizomycotina</taxon>
        <taxon>Sordariomycetes</taxon>
        <taxon>Hypocreomycetidae</taxon>
        <taxon>Hypocreales</taxon>
        <taxon>Ophiocordycipitaceae</taxon>
        <taxon>Ophiocordyceps</taxon>
    </lineage>
</organism>
<evidence type="ECO:0000256" key="1">
    <source>
        <dbReference type="ARBA" id="ARBA00004123"/>
    </source>
</evidence>
<evidence type="ECO:0000313" key="4">
    <source>
        <dbReference type="EMBL" id="RCI14511.1"/>
    </source>
</evidence>
<protein>
    <recommendedName>
        <fullName evidence="6">Tho complex subunit 7/Mft1p</fullName>
    </recommendedName>
</protein>
<feature type="compositionally biased region" description="Acidic residues" evidence="3">
    <location>
        <begin position="371"/>
        <end position="381"/>
    </location>
</feature>
<dbReference type="Proteomes" id="UP000253664">
    <property type="component" value="Unassembled WGS sequence"/>
</dbReference>
<gene>
    <name evidence="4" type="ORF">L249_6858</name>
</gene>
<feature type="region of interest" description="Disordered" evidence="3">
    <location>
        <begin position="263"/>
        <end position="381"/>
    </location>
</feature>
<dbReference type="STRING" id="1330021.A0A367LJB8"/>
<dbReference type="InterPro" id="IPR008501">
    <property type="entry name" value="THOC7/Mft1"/>
</dbReference>
<accession>A0A367LJB8</accession>
<keyword evidence="5" id="KW-1185">Reference proteome</keyword>
<dbReference type="EMBL" id="LKCN02000003">
    <property type="protein sequence ID" value="RCI14511.1"/>
    <property type="molecule type" value="Genomic_DNA"/>
</dbReference>
<name>A0A367LJB8_9HYPO</name>
<dbReference type="GO" id="GO:0006397">
    <property type="term" value="P:mRNA processing"/>
    <property type="evidence" value="ECO:0007669"/>
    <property type="project" value="InterPro"/>
</dbReference>
<feature type="compositionally biased region" description="Gly residues" evidence="3">
    <location>
        <begin position="107"/>
        <end position="117"/>
    </location>
</feature>
<comment type="subcellular location">
    <subcellularLocation>
        <location evidence="1">Nucleus</location>
    </subcellularLocation>
</comment>
<feature type="region of interest" description="Disordered" evidence="3">
    <location>
        <begin position="71"/>
        <end position="117"/>
    </location>
</feature>
<dbReference type="AlphaFoldDB" id="A0A367LJB8"/>
<sequence>MRTYRLYRLQATGPKHKSALRRHKTMASWNLLDERSESELHKTRLLNVEEKPLKRITKRLAAISSAVSRARGVLDPSSSSEQNRGSSATATATATAPAPAAAAAAAGDGGGVENGPGPGENSLLIDLTHDFAAFDSSIARFQFLYDASRRERERYGADQQRILTECEAVRANNSRLREQLEAARATLAQRNKFDELAERITSNRLLRPRDDQRVNLAKLEEECRELERESETYRGTWKERRDQFNRIMEEGMMLRRLIRDEKEEVDRREGMNEEADDEADAPAGQTPRMTAATGDESTPPTAEVDGASSNNQPMKLAARLLEAGDAGTPARSDQAPDDGSRDDVDMEDGEERPAPGTDEERGSGSNPGVESTEEENMVVDE</sequence>
<proteinExistence type="predicted"/>
<keyword evidence="2" id="KW-0539">Nucleus</keyword>
<comment type="caution">
    <text evidence="4">The sequence shown here is derived from an EMBL/GenBank/DDBJ whole genome shotgun (WGS) entry which is preliminary data.</text>
</comment>
<feature type="compositionally biased region" description="Low complexity" evidence="3">
    <location>
        <begin position="88"/>
        <end position="106"/>
    </location>
</feature>
<evidence type="ECO:0000256" key="2">
    <source>
        <dbReference type="ARBA" id="ARBA00023242"/>
    </source>
</evidence>
<evidence type="ECO:0008006" key="6">
    <source>
        <dbReference type="Google" id="ProtNLM"/>
    </source>
</evidence>
<dbReference type="Pfam" id="PF05615">
    <property type="entry name" value="THOC7"/>
    <property type="match status" value="1"/>
</dbReference>
<feature type="compositionally biased region" description="Polar residues" evidence="3">
    <location>
        <begin position="76"/>
        <end position="87"/>
    </location>
</feature>
<evidence type="ECO:0000313" key="5">
    <source>
        <dbReference type="Proteomes" id="UP000253664"/>
    </source>
</evidence>
<evidence type="ECO:0000256" key="3">
    <source>
        <dbReference type="SAM" id="MobiDB-lite"/>
    </source>
</evidence>
<dbReference type="OrthoDB" id="205166at2759"/>